<dbReference type="GO" id="GO:0051539">
    <property type="term" value="F:4 iron, 4 sulfur cluster binding"/>
    <property type="evidence" value="ECO:0007669"/>
    <property type="project" value="UniProtKB-KW"/>
</dbReference>
<dbReference type="GO" id="GO:0044689">
    <property type="term" value="F:7,8-didemethyl-8-hydroxy-5-deazariboflavin synthase activity"/>
    <property type="evidence" value="ECO:0007669"/>
    <property type="project" value="TreeGrafter"/>
</dbReference>
<dbReference type="Gene3D" id="3.20.20.70">
    <property type="entry name" value="Aldolase class I"/>
    <property type="match status" value="1"/>
</dbReference>
<proteinExistence type="predicted"/>
<dbReference type="SFLD" id="SFLDF00343">
    <property type="entry name" value="aminofutalosine_synthase_(mqnE"/>
    <property type="match status" value="1"/>
</dbReference>
<evidence type="ECO:0000256" key="1">
    <source>
        <dbReference type="ARBA" id="ARBA00022485"/>
    </source>
</evidence>
<dbReference type="InterPro" id="IPR058240">
    <property type="entry name" value="rSAM_sf"/>
</dbReference>
<feature type="binding site" evidence="7">
    <location>
        <position position="71"/>
    </location>
    <ligand>
        <name>S-adenosyl-L-methionine</name>
        <dbReference type="ChEBI" id="CHEBI:59789"/>
    </ligand>
</feature>
<keyword evidence="3" id="KW-0479">Metal-binding</keyword>
<dbReference type="AlphaFoldDB" id="A0A379MPZ3"/>
<dbReference type="PANTHER" id="PTHR43076:SF1">
    <property type="entry name" value="LIPOYL SYNTHASE 2"/>
    <property type="match status" value="1"/>
</dbReference>
<gene>
    <name evidence="9" type="ORF">NCTC11190_00932</name>
</gene>
<reference evidence="9 10" key="1">
    <citation type="submission" date="2018-06" db="EMBL/GenBank/DDBJ databases">
        <authorList>
            <consortium name="Pathogen Informatics"/>
            <person name="Doyle S."/>
        </authorList>
    </citation>
    <scope>NUCLEOTIDE SEQUENCE [LARGE SCALE GENOMIC DNA]</scope>
    <source>
        <strain evidence="9 10">NCTC11190</strain>
    </source>
</reference>
<sequence length="370" mass="41350">MSVLSESYARALAGEALSFREAAALWHEAPLAELMAAADDVRRRLHPGDTVTWQIDRNVNITNVCVSGCKFCNFHCRLADRERAYVTSMEEYRRKIREMLDLGGEQLLLQGGLHPRLDLKWYEELFRQLKSEFPNVKLHALGPPEIAHIARISGFTADAEGYRTVLERLQKVGLDSLPGAGAEILDNDIRKRISPGKCSADTWLEVMRTAHRMGLCTSATMMYGHVERPEHRILHLLKIRDLQSLRPEGTPGFLAFIAWPYQGRGTALEREERLPGGADTAEFLRMIALSRLVLNNVPNIQASWLTTGIAAGQMALHGGANDMGSIMIEENVVSSTGFEGRTTIDAERMQEAIRAAGFTPALRNQRYELL</sequence>
<keyword evidence="2 6" id="KW-0949">S-adenosyl-L-methionine</keyword>
<keyword evidence="1 6" id="KW-0004">4Fe-4S</keyword>
<dbReference type="PIRSF" id="PIRSF004762">
    <property type="entry name" value="CHP00423"/>
    <property type="match status" value="1"/>
</dbReference>
<dbReference type="Proteomes" id="UP000255233">
    <property type="component" value="Unassembled WGS sequence"/>
</dbReference>
<protein>
    <submittedName>
        <fullName evidence="9">Menaquinone biosynthesis protein, SCO4550 family</fullName>
    </submittedName>
</protein>
<feature type="binding site" evidence="6">
    <location>
        <position position="72"/>
    </location>
    <ligand>
        <name>[4Fe-4S] cluster</name>
        <dbReference type="ChEBI" id="CHEBI:49883"/>
        <note>4Fe-4S-S-AdoMet</note>
    </ligand>
</feature>
<evidence type="ECO:0000256" key="7">
    <source>
        <dbReference type="PIRSR" id="PIRSR004762-2"/>
    </source>
</evidence>
<dbReference type="STRING" id="880526.GCA_000427365_00515"/>
<comment type="cofactor">
    <cofactor evidence="6">
        <name>[4Fe-4S] cluster</name>
        <dbReference type="ChEBI" id="CHEBI:49883"/>
    </cofactor>
    <text evidence="6">Binds 1 [4Fe-4S] cluster. The cluster is coordinated with 3 cysteines and an exchangeable S-adenosyl-L-methionine.</text>
</comment>
<keyword evidence="10" id="KW-1185">Reference proteome</keyword>
<organism evidence="9 10">
    <name type="scientific">Rikenella microfusus</name>
    <dbReference type="NCBI Taxonomy" id="28139"/>
    <lineage>
        <taxon>Bacteria</taxon>
        <taxon>Pseudomonadati</taxon>
        <taxon>Bacteroidota</taxon>
        <taxon>Bacteroidia</taxon>
        <taxon>Bacteroidales</taxon>
        <taxon>Rikenellaceae</taxon>
        <taxon>Rikenella</taxon>
    </lineage>
</organism>
<dbReference type="OrthoDB" id="9802027at2"/>
<feature type="binding site" evidence="7">
    <location>
        <position position="303"/>
    </location>
    <ligand>
        <name>(3R)-3-methyl-D-ornithine</name>
        <dbReference type="ChEBI" id="CHEBI:64642"/>
    </ligand>
</feature>
<name>A0A379MPZ3_9BACT</name>
<dbReference type="GO" id="GO:0016765">
    <property type="term" value="F:transferase activity, transferring alkyl or aryl (other than methyl) groups"/>
    <property type="evidence" value="ECO:0007669"/>
    <property type="project" value="InterPro"/>
</dbReference>
<dbReference type="SFLD" id="SFLDG01389">
    <property type="entry name" value="menaquinone_synthsis_involved"/>
    <property type="match status" value="2"/>
</dbReference>
<dbReference type="SFLD" id="SFLDS00029">
    <property type="entry name" value="Radical_SAM"/>
    <property type="match status" value="2"/>
</dbReference>
<feature type="binding site" evidence="7">
    <location>
        <position position="183"/>
    </location>
    <ligand>
        <name>S-adenosyl-L-methionine</name>
        <dbReference type="ChEBI" id="CHEBI:59789"/>
    </ligand>
</feature>
<dbReference type="SFLD" id="SFLDF00342">
    <property type="entry name" value="cyclic_dehypoxanthine_futalosi"/>
    <property type="match status" value="1"/>
</dbReference>
<dbReference type="Pfam" id="PF19288">
    <property type="entry name" value="CofH_C"/>
    <property type="match status" value="1"/>
</dbReference>
<evidence type="ECO:0000256" key="5">
    <source>
        <dbReference type="ARBA" id="ARBA00023014"/>
    </source>
</evidence>
<evidence type="ECO:0000256" key="3">
    <source>
        <dbReference type="ARBA" id="ARBA00022723"/>
    </source>
</evidence>
<feature type="binding site" evidence="6">
    <location>
        <position position="69"/>
    </location>
    <ligand>
        <name>[4Fe-4S] cluster</name>
        <dbReference type="ChEBI" id="CHEBI:49883"/>
        <note>4Fe-4S-S-AdoMet</note>
    </ligand>
</feature>
<dbReference type="SFLD" id="SFLDG01064">
    <property type="entry name" value="F420__menaquinone_cofactor_bio"/>
    <property type="match status" value="2"/>
</dbReference>
<dbReference type="InterPro" id="IPR020050">
    <property type="entry name" value="FO_synthase_su2"/>
</dbReference>
<dbReference type="Pfam" id="PF04055">
    <property type="entry name" value="Radical_SAM"/>
    <property type="match status" value="1"/>
</dbReference>
<keyword evidence="5 6" id="KW-0411">Iron-sulfur</keyword>
<evidence type="ECO:0000256" key="6">
    <source>
        <dbReference type="PIRSR" id="PIRSR004762-1"/>
    </source>
</evidence>
<dbReference type="PROSITE" id="PS51918">
    <property type="entry name" value="RADICAL_SAM"/>
    <property type="match status" value="1"/>
</dbReference>
<dbReference type="InterPro" id="IPR007197">
    <property type="entry name" value="rSAM"/>
</dbReference>
<evidence type="ECO:0000313" key="10">
    <source>
        <dbReference type="Proteomes" id="UP000255233"/>
    </source>
</evidence>
<accession>A0A379MPZ3</accession>
<dbReference type="InterPro" id="IPR013785">
    <property type="entry name" value="Aldolase_TIM"/>
</dbReference>
<evidence type="ECO:0000259" key="8">
    <source>
        <dbReference type="PROSITE" id="PS51918"/>
    </source>
</evidence>
<evidence type="ECO:0000256" key="4">
    <source>
        <dbReference type="ARBA" id="ARBA00023004"/>
    </source>
</evidence>
<dbReference type="RefSeq" id="WP_051214265.1">
    <property type="nucleotide sequence ID" value="NZ_UGVL01000001.1"/>
</dbReference>
<dbReference type="InterPro" id="IPR034405">
    <property type="entry name" value="F420"/>
</dbReference>
<feature type="binding site" evidence="6">
    <location>
        <position position="65"/>
    </location>
    <ligand>
        <name>[4Fe-4S] cluster</name>
        <dbReference type="ChEBI" id="CHEBI:49883"/>
        <note>4Fe-4S-S-AdoMet</note>
    </ligand>
</feature>
<feature type="binding site" evidence="7">
    <location>
        <position position="325"/>
    </location>
    <ligand>
        <name>(3R)-3-methyl-D-ornithine</name>
        <dbReference type="ChEBI" id="CHEBI:64642"/>
    </ligand>
</feature>
<dbReference type="InterPro" id="IPR045567">
    <property type="entry name" value="CofH/MnqC-like_C"/>
</dbReference>
<feature type="domain" description="Radical SAM core" evidence="8">
    <location>
        <begin position="51"/>
        <end position="296"/>
    </location>
</feature>
<dbReference type="EMBL" id="UGVL01000001">
    <property type="protein sequence ID" value="SUE33721.1"/>
    <property type="molecule type" value="Genomic_DNA"/>
</dbReference>
<dbReference type="PANTHER" id="PTHR43076">
    <property type="entry name" value="FO SYNTHASE (COFH)"/>
    <property type="match status" value="1"/>
</dbReference>
<dbReference type="SUPFAM" id="SSF102114">
    <property type="entry name" value="Radical SAM enzymes"/>
    <property type="match status" value="1"/>
</dbReference>
<evidence type="ECO:0000256" key="2">
    <source>
        <dbReference type="ARBA" id="ARBA00022691"/>
    </source>
</evidence>
<dbReference type="CDD" id="cd01335">
    <property type="entry name" value="Radical_SAM"/>
    <property type="match status" value="1"/>
</dbReference>
<dbReference type="GO" id="GO:0046872">
    <property type="term" value="F:metal ion binding"/>
    <property type="evidence" value="ECO:0007669"/>
    <property type="project" value="UniProtKB-KW"/>
</dbReference>
<keyword evidence="4 6" id="KW-0408">Iron</keyword>
<evidence type="ECO:0000313" key="9">
    <source>
        <dbReference type="EMBL" id="SUE33721.1"/>
    </source>
</evidence>
<dbReference type="NCBIfam" id="TIGR00423">
    <property type="entry name" value="CofH family radical SAM protein"/>
    <property type="match status" value="1"/>
</dbReference>